<dbReference type="EMBL" id="QICN01000001">
    <property type="protein sequence ID" value="PXV71435.1"/>
    <property type="molecule type" value="Genomic_DNA"/>
</dbReference>
<gene>
    <name evidence="4" type="ORF">C8D93_101486</name>
</gene>
<dbReference type="Proteomes" id="UP000248330">
    <property type="component" value="Unassembled WGS sequence"/>
</dbReference>
<dbReference type="CDD" id="cd00254">
    <property type="entry name" value="LT-like"/>
    <property type="match status" value="1"/>
</dbReference>
<comment type="caution">
    <text evidence="4">The sequence shown here is derived from an EMBL/GenBank/DDBJ whole genome shotgun (WGS) entry which is preliminary data.</text>
</comment>
<organism evidence="4 5">
    <name type="scientific">Sinimarinibacterium flocculans</name>
    <dbReference type="NCBI Taxonomy" id="985250"/>
    <lineage>
        <taxon>Bacteria</taxon>
        <taxon>Pseudomonadati</taxon>
        <taxon>Pseudomonadota</taxon>
        <taxon>Gammaproteobacteria</taxon>
        <taxon>Nevskiales</taxon>
        <taxon>Nevskiaceae</taxon>
        <taxon>Sinimarinibacterium</taxon>
    </lineage>
</organism>
<keyword evidence="2" id="KW-0732">Signal</keyword>
<dbReference type="Pfam" id="PF01464">
    <property type="entry name" value="SLT"/>
    <property type="match status" value="1"/>
</dbReference>
<evidence type="ECO:0000256" key="1">
    <source>
        <dbReference type="ARBA" id="ARBA00007734"/>
    </source>
</evidence>
<evidence type="ECO:0000313" key="5">
    <source>
        <dbReference type="Proteomes" id="UP000248330"/>
    </source>
</evidence>
<sequence>MSQRRQIRTAVLLAACLHGGASAAPVAPPEPELRDLLARTIDATDSFEHRFDAEVWLVDMSARLARFMPDEAARLELLRLVHSEARRAKLAPELVLAVIQVESYFDRYAISVAGAQGLMQIMPFWLDEIGRPDDNLFHVQTNLRMGCTILKFYLDKERGNLINALGRYNGSLGRLDYPDKVIHALNQRWYRQ</sequence>
<dbReference type="RefSeq" id="WP_110263549.1">
    <property type="nucleotide sequence ID" value="NZ_CAKZQT010000007.1"/>
</dbReference>
<feature type="chain" id="PRO_5016294111" evidence="2">
    <location>
        <begin position="24"/>
        <end position="192"/>
    </location>
</feature>
<evidence type="ECO:0000256" key="2">
    <source>
        <dbReference type="SAM" id="SignalP"/>
    </source>
</evidence>
<comment type="similarity">
    <text evidence="1">Belongs to the transglycosylase Slt family.</text>
</comment>
<protein>
    <submittedName>
        <fullName evidence="4">Transglycosylase-like protein with SLT domain</fullName>
    </submittedName>
</protein>
<dbReference type="OrthoDB" id="92254at2"/>
<dbReference type="AlphaFoldDB" id="A0A318EK25"/>
<dbReference type="InterPro" id="IPR023346">
    <property type="entry name" value="Lysozyme-like_dom_sf"/>
</dbReference>
<dbReference type="PANTHER" id="PTHR37423">
    <property type="entry name" value="SOLUBLE LYTIC MUREIN TRANSGLYCOSYLASE-RELATED"/>
    <property type="match status" value="1"/>
</dbReference>
<accession>A0A318EK25</accession>
<feature type="signal peptide" evidence="2">
    <location>
        <begin position="1"/>
        <end position="23"/>
    </location>
</feature>
<dbReference type="Gene3D" id="1.10.530.10">
    <property type="match status" value="1"/>
</dbReference>
<reference evidence="4 5" key="1">
    <citation type="submission" date="2018-04" db="EMBL/GenBank/DDBJ databases">
        <title>Genomic Encyclopedia of Type Strains, Phase IV (KMG-IV): sequencing the most valuable type-strain genomes for metagenomic binning, comparative biology and taxonomic classification.</title>
        <authorList>
            <person name="Goeker M."/>
        </authorList>
    </citation>
    <scope>NUCLEOTIDE SEQUENCE [LARGE SCALE GENOMIC DNA]</scope>
    <source>
        <strain evidence="4 5">DSM 104150</strain>
    </source>
</reference>
<dbReference type="SUPFAM" id="SSF53955">
    <property type="entry name" value="Lysozyme-like"/>
    <property type="match status" value="1"/>
</dbReference>
<evidence type="ECO:0000313" key="4">
    <source>
        <dbReference type="EMBL" id="PXV71435.1"/>
    </source>
</evidence>
<proteinExistence type="inferred from homology"/>
<dbReference type="PANTHER" id="PTHR37423:SF2">
    <property type="entry name" value="MEMBRANE-BOUND LYTIC MUREIN TRANSGLYCOSYLASE C"/>
    <property type="match status" value="1"/>
</dbReference>
<dbReference type="InterPro" id="IPR008258">
    <property type="entry name" value="Transglycosylase_SLT_dom_1"/>
</dbReference>
<keyword evidence="5" id="KW-1185">Reference proteome</keyword>
<feature type="domain" description="Transglycosylase SLT" evidence="3">
    <location>
        <begin position="82"/>
        <end position="175"/>
    </location>
</feature>
<evidence type="ECO:0000259" key="3">
    <source>
        <dbReference type="Pfam" id="PF01464"/>
    </source>
</evidence>
<name>A0A318EK25_9GAMM</name>